<evidence type="ECO:0000259" key="1">
    <source>
        <dbReference type="Pfam" id="PF24963"/>
    </source>
</evidence>
<dbReference type="Pfam" id="PF24963">
    <property type="entry name" value="DUF7768"/>
    <property type="match status" value="1"/>
</dbReference>
<dbReference type="Gene3D" id="3.40.50.10400">
    <property type="entry name" value="Hypothetical protein PA1492"/>
    <property type="match status" value="1"/>
</dbReference>
<sequence>MSISRYNSEGYPDPTTYGALSNIEQQTKAARAYRPMVYVCSPFSGDVAGNIANARKYSRFAVEHGYIPIAPHLLFPQFLNDNDVKERELGLHFGNVLMSHCSEVWVFGEVMSAGMDAEIRRAKRKNYRLRYFSSGLEEVSKDA</sequence>
<evidence type="ECO:0000313" key="2">
    <source>
        <dbReference type="EMBL" id="MPL76481.1"/>
    </source>
</evidence>
<reference evidence="2" key="1">
    <citation type="submission" date="2019-08" db="EMBL/GenBank/DDBJ databases">
        <authorList>
            <person name="Kucharzyk K."/>
            <person name="Murdoch R.W."/>
            <person name="Higgins S."/>
            <person name="Loffler F."/>
        </authorList>
    </citation>
    <scope>NUCLEOTIDE SEQUENCE</scope>
</reference>
<organism evidence="2">
    <name type="scientific">bioreactor metagenome</name>
    <dbReference type="NCBI Taxonomy" id="1076179"/>
    <lineage>
        <taxon>unclassified sequences</taxon>
        <taxon>metagenomes</taxon>
        <taxon>ecological metagenomes</taxon>
    </lineage>
</organism>
<name>A0A644UC97_9ZZZZ</name>
<accession>A0A644UC97</accession>
<dbReference type="InterPro" id="IPR056670">
    <property type="entry name" value="DUF7768"/>
</dbReference>
<proteinExistence type="predicted"/>
<gene>
    <name evidence="2" type="ORF">SDC9_22326</name>
</gene>
<dbReference type="EMBL" id="VSSQ01000097">
    <property type="protein sequence ID" value="MPL76481.1"/>
    <property type="molecule type" value="Genomic_DNA"/>
</dbReference>
<dbReference type="AlphaFoldDB" id="A0A644UC97"/>
<feature type="domain" description="DUF7768" evidence="1">
    <location>
        <begin position="35"/>
        <end position="132"/>
    </location>
</feature>
<protein>
    <recommendedName>
        <fullName evidence="1">DUF7768 domain-containing protein</fullName>
    </recommendedName>
</protein>
<comment type="caution">
    <text evidence="2">The sequence shown here is derived from an EMBL/GenBank/DDBJ whole genome shotgun (WGS) entry which is preliminary data.</text>
</comment>